<dbReference type="SUPFAM" id="SSF54001">
    <property type="entry name" value="Cysteine proteinases"/>
    <property type="match status" value="1"/>
</dbReference>
<evidence type="ECO:0000313" key="8">
    <source>
        <dbReference type="EMBL" id="KAH7087767.1"/>
    </source>
</evidence>
<evidence type="ECO:0000259" key="6">
    <source>
        <dbReference type="PROSITE" id="PS50089"/>
    </source>
</evidence>
<feature type="compositionally biased region" description="Pro residues" evidence="5">
    <location>
        <begin position="184"/>
        <end position="193"/>
    </location>
</feature>
<dbReference type="SUPFAM" id="SSF49599">
    <property type="entry name" value="TRAF domain-like"/>
    <property type="match status" value="1"/>
</dbReference>
<sequence>MSVSVEQPLHFSQQPSSPSFSSPPQSPSHRLHAQTPASPPPPPPADVDMSASVPTLAPAGQRHDREDADMHDGDGLTNGHAEEPLASPNHPQTAATNVAIEVAAIDDDAMDTAPDVDTQPGLPNGSGDATQTTAVTPSSPPANAPAMVDHDSNAPAAQADLQSTETQTEQMPPQEPLLLSDPSSQPPPPPPPVEAVRSDSDSSDDDDGLQPWHPVQEDTSSPDEAELKEIEASEEHSALDHEYWESKAFLPLEEPEYTAGETGRITWTIDAYNGTQEKPNRDIVMKSDTVTVGGHQWQIKFYPKGNDSDYLSVYLECLSVMDPKKREEDAKDQGSTEVECGEKDNSKETDTMETAESAPAVLPDIAVDAQHAPLPLLGTKRVPKRKSVAAQVSVVLYNPTEPRVHYSRTALHRFCGGSPDWGWTRFHGPYYDIAHRMRGQRSALLRNDKLAFTGYIRVVEDQTDCLWEHHSRENPWDSFAMTGLQSLVLGEDASAPGGNMISAIASWLLFKPFRNVLYSVMVPDPEEVPFGRPKPLLTALQKVLFMLRTHVDPGAGSVALDEVLDALEWYGIHDRLDKLDVVQVWEVLRVKLEEELQGTSHAQAMTSLFGTMHNATTGVPSYRVPVLGVETMQKAINSATDFIAAKESLPQLLAIELDRQYFDIKTRSYVKVLNKVSLDDIVTVGDTPYTLYGFVVHKQTLQSYVYQPIIRPEGPGSRWYSYSDSKDENQVTCLTQRQAIDDHEGKPGKDYVFGNDAVAYIAMYIRRDVAEAAFISDADTEKWNVPEWLSDEVEKERASSMLPPMPPPLHMEASTFPSSAEGTTTTEETEEPVVTLDFQVVNSEVFRSHEGPGFYDAYDPKWQVDSSGHVHMVQLGSNFSCSDIREKLASVLPNIQDHRQITFWFMDPMRGSLGRPQLLSTGKTLYSRGSYDRYTEDKDWTLADSSFACRYVWVHIIDFSDLPKLPEPTETQSSSTKDAQTSPSTDAMQTDPSNAVPDPLAVLPRSEVIPHSEDTPMSEPEESPVPPAELPIGAEDNNASNEQIHSQDAAMVEVESASGLHLPVVDVPVPPEPAGVGDTEMGGTQEEISPPPPPPVSNPNEMAHPPPPPPPERIRTPEPPVEEIYFFLKLWNAEQQRLESRGSYISLKSARVDETVVKLLGLPIEDKKKVEIWEEDELTSTRTIKHRRTFAQLDLPNTVIIIASLPITPEQRSALADRAAFTEPQPYLAYRAFARNFPSKLNGHFEYKYFSAQYYKGEIKNGHRHGHGLRIYHSGATYSGSFRLGRCHGHGLYTFQNGDTYDGDWVDDQQHGSGTFVEGATGNTYVGGWKNDKKFGEGVTHWKNAQEAERICRICWDEPAEAAFYDCGHVVACLTCAREVQNCPVCRKRVLSAMKLYYVA</sequence>
<evidence type="ECO:0000259" key="7">
    <source>
        <dbReference type="PROSITE" id="PS50144"/>
    </source>
</evidence>
<dbReference type="OrthoDB" id="294378at2759"/>
<feature type="region of interest" description="Disordered" evidence="5">
    <location>
        <begin position="326"/>
        <end position="356"/>
    </location>
</feature>
<protein>
    <recommendedName>
        <fullName evidence="10">MATH and UCH domain protein</fullName>
    </recommendedName>
</protein>
<evidence type="ECO:0000256" key="5">
    <source>
        <dbReference type="SAM" id="MobiDB-lite"/>
    </source>
</evidence>
<dbReference type="PANTHER" id="PTHR43215">
    <property type="entry name" value="RADIAL SPOKE HEAD 1 HOMOLOG"/>
    <property type="match status" value="1"/>
</dbReference>
<feature type="region of interest" description="Disordered" evidence="5">
    <location>
        <begin position="1063"/>
        <end position="1117"/>
    </location>
</feature>
<dbReference type="PANTHER" id="PTHR43215:SF14">
    <property type="entry name" value="RADIAL SPOKE HEAD 1 HOMOLOG"/>
    <property type="match status" value="1"/>
</dbReference>
<evidence type="ECO:0000256" key="2">
    <source>
        <dbReference type="ARBA" id="ARBA00022490"/>
    </source>
</evidence>
<keyword evidence="3" id="KW-0677">Repeat</keyword>
<keyword evidence="4" id="KW-0862">Zinc</keyword>
<evidence type="ECO:0000256" key="3">
    <source>
        <dbReference type="ARBA" id="ARBA00022737"/>
    </source>
</evidence>
<accession>A0A8K0R951</accession>
<dbReference type="Gene3D" id="3.90.70.10">
    <property type="entry name" value="Cysteine proteinases"/>
    <property type="match status" value="1"/>
</dbReference>
<feature type="domain" description="RING-type" evidence="6">
    <location>
        <begin position="1352"/>
        <end position="1387"/>
    </location>
</feature>
<evidence type="ECO:0000256" key="1">
    <source>
        <dbReference type="ARBA" id="ARBA00004496"/>
    </source>
</evidence>
<dbReference type="SMART" id="SM00184">
    <property type="entry name" value="RING"/>
    <property type="match status" value="1"/>
</dbReference>
<dbReference type="InterPro" id="IPR038765">
    <property type="entry name" value="Papain-like_cys_pep_sf"/>
</dbReference>
<dbReference type="InterPro" id="IPR001841">
    <property type="entry name" value="Znf_RING"/>
</dbReference>
<dbReference type="Gene3D" id="2.60.210.10">
    <property type="entry name" value="Apoptosis, Tumor Necrosis Factor Receptor Associated Protein 2, Chain A"/>
    <property type="match status" value="1"/>
</dbReference>
<dbReference type="Pfam" id="PF00443">
    <property type="entry name" value="UCH"/>
    <property type="match status" value="1"/>
</dbReference>
<comment type="caution">
    <text evidence="8">The sequence shown here is derived from an EMBL/GenBank/DDBJ whole genome shotgun (WGS) entry which is preliminary data.</text>
</comment>
<dbReference type="Pfam" id="PF22486">
    <property type="entry name" value="MATH_2"/>
    <property type="match status" value="1"/>
</dbReference>
<feature type="region of interest" description="Disordered" evidence="5">
    <location>
        <begin position="964"/>
        <end position="1035"/>
    </location>
</feature>
<dbReference type="InterPro" id="IPR013083">
    <property type="entry name" value="Znf_RING/FYVE/PHD"/>
</dbReference>
<dbReference type="Gene3D" id="3.30.40.10">
    <property type="entry name" value="Zinc/RING finger domain, C3HC4 (zinc finger)"/>
    <property type="match status" value="1"/>
</dbReference>
<feature type="domain" description="MATH" evidence="7">
    <location>
        <begin position="262"/>
        <end position="456"/>
    </location>
</feature>
<keyword evidence="4" id="KW-0863">Zinc-finger</keyword>
<dbReference type="PROSITE" id="PS50089">
    <property type="entry name" value="ZF_RING_2"/>
    <property type="match status" value="1"/>
</dbReference>
<keyword evidence="4" id="KW-0479">Metal-binding</keyword>
<organism evidence="8 9">
    <name type="scientific">Paraphoma chrysanthemicola</name>
    <dbReference type="NCBI Taxonomy" id="798071"/>
    <lineage>
        <taxon>Eukaryota</taxon>
        <taxon>Fungi</taxon>
        <taxon>Dikarya</taxon>
        <taxon>Ascomycota</taxon>
        <taxon>Pezizomycotina</taxon>
        <taxon>Dothideomycetes</taxon>
        <taxon>Pleosporomycetidae</taxon>
        <taxon>Pleosporales</taxon>
        <taxon>Pleosporineae</taxon>
        <taxon>Phaeosphaeriaceae</taxon>
        <taxon>Paraphoma</taxon>
    </lineage>
</organism>
<feature type="compositionally biased region" description="Polar residues" evidence="5">
    <location>
        <begin position="160"/>
        <end position="171"/>
    </location>
</feature>
<dbReference type="Pfam" id="PF02493">
    <property type="entry name" value="MORN"/>
    <property type="match status" value="4"/>
</dbReference>
<dbReference type="SMART" id="SM00698">
    <property type="entry name" value="MORN"/>
    <property type="match status" value="4"/>
</dbReference>
<reference evidence="8" key="1">
    <citation type="journal article" date="2021" name="Nat. Commun.">
        <title>Genetic determinants of endophytism in the Arabidopsis root mycobiome.</title>
        <authorList>
            <person name="Mesny F."/>
            <person name="Miyauchi S."/>
            <person name="Thiergart T."/>
            <person name="Pickel B."/>
            <person name="Atanasova L."/>
            <person name="Karlsson M."/>
            <person name="Huettel B."/>
            <person name="Barry K.W."/>
            <person name="Haridas S."/>
            <person name="Chen C."/>
            <person name="Bauer D."/>
            <person name="Andreopoulos W."/>
            <person name="Pangilinan J."/>
            <person name="LaButti K."/>
            <person name="Riley R."/>
            <person name="Lipzen A."/>
            <person name="Clum A."/>
            <person name="Drula E."/>
            <person name="Henrissat B."/>
            <person name="Kohler A."/>
            <person name="Grigoriev I.V."/>
            <person name="Martin F.M."/>
            <person name="Hacquard S."/>
        </authorList>
    </citation>
    <scope>NUCLEOTIDE SEQUENCE</scope>
    <source>
        <strain evidence="8">MPI-SDFR-AT-0120</strain>
    </source>
</reference>
<dbReference type="EMBL" id="JAGMVJ010000009">
    <property type="protein sequence ID" value="KAH7087767.1"/>
    <property type="molecule type" value="Genomic_DNA"/>
</dbReference>
<feature type="compositionally biased region" description="Low complexity" evidence="5">
    <location>
        <begin position="11"/>
        <end position="23"/>
    </location>
</feature>
<feature type="region of interest" description="Disordered" evidence="5">
    <location>
        <begin position="1"/>
        <end position="239"/>
    </location>
</feature>
<gene>
    <name evidence="8" type="ORF">FB567DRAFT_353500</name>
</gene>
<dbReference type="SUPFAM" id="SSF57850">
    <property type="entry name" value="RING/U-box"/>
    <property type="match status" value="1"/>
</dbReference>
<feature type="compositionally biased region" description="Polar residues" evidence="5">
    <location>
        <begin position="127"/>
        <end position="137"/>
    </location>
</feature>
<proteinExistence type="predicted"/>
<dbReference type="InterPro" id="IPR002083">
    <property type="entry name" value="MATH/TRAF_dom"/>
</dbReference>
<dbReference type="GO" id="GO:0004843">
    <property type="term" value="F:cysteine-type deubiquitinase activity"/>
    <property type="evidence" value="ECO:0007669"/>
    <property type="project" value="InterPro"/>
</dbReference>
<feature type="compositionally biased region" description="Basic and acidic residues" evidence="5">
    <location>
        <begin position="61"/>
        <end position="74"/>
    </location>
</feature>
<feature type="compositionally biased region" description="Basic and acidic residues" evidence="5">
    <location>
        <begin position="225"/>
        <end position="239"/>
    </location>
</feature>
<dbReference type="InterPro" id="IPR008974">
    <property type="entry name" value="TRAF-like"/>
</dbReference>
<dbReference type="PROSITE" id="PS50144">
    <property type="entry name" value="MATH"/>
    <property type="match status" value="1"/>
</dbReference>
<dbReference type="Gene3D" id="3.10.20.90">
    <property type="entry name" value="Phosphatidylinositol 3-kinase Catalytic Subunit, Chain A, domain 1"/>
    <property type="match status" value="1"/>
</dbReference>
<dbReference type="Gene3D" id="2.20.110.10">
    <property type="entry name" value="Histone H3 K4-specific methyltransferase SET7/9 N-terminal domain"/>
    <property type="match status" value="1"/>
</dbReference>
<keyword evidence="9" id="KW-1185">Reference proteome</keyword>
<evidence type="ECO:0000313" key="9">
    <source>
        <dbReference type="Proteomes" id="UP000813461"/>
    </source>
</evidence>
<dbReference type="InterPro" id="IPR003409">
    <property type="entry name" value="MORN"/>
</dbReference>
<dbReference type="GO" id="GO:0005737">
    <property type="term" value="C:cytoplasm"/>
    <property type="evidence" value="ECO:0007669"/>
    <property type="project" value="UniProtKB-SubCell"/>
</dbReference>
<name>A0A8K0R951_9PLEO</name>
<comment type="subcellular location">
    <subcellularLocation>
        <location evidence="1">Cytoplasm</location>
    </subcellularLocation>
</comment>
<keyword evidence="2" id="KW-0963">Cytoplasm</keyword>
<feature type="compositionally biased region" description="Basic and acidic residues" evidence="5">
    <location>
        <begin position="326"/>
        <end position="350"/>
    </location>
</feature>
<dbReference type="GO" id="GO:0008270">
    <property type="term" value="F:zinc ion binding"/>
    <property type="evidence" value="ECO:0007669"/>
    <property type="project" value="UniProtKB-KW"/>
</dbReference>
<dbReference type="GO" id="GO:0016579">
    <property type="term" value="P:protein deubiquitination"/>
    <property type="evidence" value="ECO:0007669"/>
    <property type="project" value="InterPro"/>
</dbReference>
<dbReference type="SUPFAM" id="SSF82185">
    <property type="entry name" value="Histone H3 K4-specific methyltransferase SET7/9 N-terminal domain"/>
    <property type="match status" value="1"/>
</dbReference>
<dbReference type="Proteomes" id="UP000813461">
    <property type="component" value="Unassembled WGS sequence"/>
</dbReference>
<evidence type="ECO:0000256" key="4">
    <source>
        <dbReference type="PROSITE-ProRule" id="PRU00175"/>
    </source>
</evidence>
<feature type="compositionally biased region" description="Polar residues" evidence="5">
    <location>
        <begin position="969"/>
        <end position="993"/>
    </location>
</feature>
<dbReference type="InterPro" id="IPR001394">
    <property type="entry name" value="Peptidase_C19_UCH"/>
</dbReference>
<evidence type="ECO:0008006" key="10">
    <source>
        <dbReference type="Google" id="ProtNLM"/>
    </source>
</evidence>
<dbReference type="Pfam" id="PF13920">
    <property type="entry name" value="zf-C3HC4_3"/>
    <property type="match status" value="1"/>
</dbReference>